<dbReference type="GO" id="GO:0003723">
    <property type="term" value="F:RNA binding"/>
    <property type="evidence" value="ECO:0007669"/>
    <property type="project" value="InterPro"/>
</dbReference>
<dbReference type="NCBIfam" id="TIGR00756">
    <property type="entry name" value="PPR"/>
    <property type="match status" value="4"/>
</dbReference>
<dbReference type="InterPro" id="IPR011990">
    <property type="entry name" value="TPR-like_helical_dom_sf"/>
</dbReference>
<organism evidence="3 4">
    <name type="scientific">Tetracentron sinense</name>
    <name type="common">Spur-leaf</name>
    <dbReference type="NCBI Taxonomy" id="13715"/>
    <lineage>
        <taxon>Eukaryota</taxon>
        <taxon>Viridiplantae</taxon>
        <taxon>Streptophyta</taxon>
        <taxon>Embryophyta</taxon>
        <taxon>Tracheophyta</taxon>
        <taxon>Spermatophyta</taxon>
        <taxon>Magnoliopsida</taxon>
        <taxon>Trochodendrales</taxon>
        <taxon>Trochodendraceae</taxon>
        <taxon>Tetracentron</taxon>
    </lineage>
</organism>
<dbReference type="FunFam" id="1.25.40.10:FF:000090">
    <property type="entry name" value="Pentatricopeptide repeat-containing protein, chloroplastic"/>
    <property type="match status" value="1"/>
</dbReference>
<evidence type="ECO:0000313" key="4">
    <source>
        <dbReference type="Proteomes" id="UP000655225"/>
    </source>
</evidence>
<feature type="repeat" description="PPR" evidence="2">
    <location>
        <begin position="66"/>
        <end position="100"/>
    </location>
</feature>
<dbReference type="Gene3D" id="1.25.40.10">
    <property type="entry name" value="Tetratricopeptide repeat domain"/>
    <property type="match status" value="5"/>
</dbReference>
<evidence type="ECO:0000256" key="2">
    <source>
        <dbReference type="PROSITE-ProRule" id="PRU00708"/>
    </source>
</evidence>
<dbReference type="PROSITE" id="PS51375">
    <property type="entry name" value="PPR"/>
    <property type="match status" value="4"/>
</dbReference>
<dbReference type="GO" id="GO:0009451">
    <property type="term" value="P:RNA modification"/>
    <property type="evidence" value="ECO:0007669"/>
    <property type="project" value="InterPro"/>
</dbReference>
<dbReference type="Proteomes" id="UP000655225">
    <property type="component" value="Unassembled WGS sequence"/>
</dbReference>
<dbReference type="InterPro" id="IPR002885">
    <property type="entry name" value="PPR_rpt"/>
</dbReference>
<accession>A0A834Z9F5</accession>
<reference evidence="3 4" key="1">
    <citation type="submission" date="2020-04" db="EMBL/GenBank/DDBJ databases">
        <title>Plant Genome Project.</title>
        <authorList>
            <person name="Zhang R.-G."/>
        </authorList>
    </citation>
    <scope>NUCLEOTIDE SEQUENCE [LARGE SCALE GENOMIC DNA]</scope>
    <source>
        <strain evidence="3">YNK0</strain>
        <tissue evidence="3">Leaf</tissue>
    </source>
</reference>
<evidence type="ECO:0000256" key="1">
    <source>
        <dbReference type="ARBA" id="ARBA00022737"/>
    </source>
</evidence>
<gene>
    <name evidence="3" type="ORF">HHK36_015552</name>
</gene>
<feature type="repeat" description="PPR" evidence="2">
    <location>
        <begin position="474"/>
        <end position="508"/>
    </location>
</feature>
<dbReference type="EMBL" id="JABCRI010000010">
    <property type="protein sequence ID" value="KAF8399681.1"/>
    <property type="molecule type" value="Genomic_DNA"/>
</dbReference>
<feature type="repeat" description="PPR" evidence="2">
    <location>
        <begin position="269"/>
        <end position="303"/>
    </location>
</feature>
<dbReference type="PANTHER" id="PTHR24015:SF2012">
    <property type="entry name" value="PENTACOTRIPEPTIDE-REPEAT REGION OF PRORP DOMAIN-CONTAINING PROTEIN"/>
    <property type="match status" value="1"/>
</dbReference>
<dbReference type="InterPro" id="IPR046960">
    <property type="entry name" value="PPR_At4g14850-like_plant"/>
</dbReference>
<keyword evidence="4" id="KW-1185">Reference proteome</keyword>
<sequence length="660" mass="73589">MQTRVVLPFARKIATWSALSSPSSLWEFQRISHLDVYSYNLKINDLMKSACLNSALQLFESMPVHDVISWNLVISGHARHGIPQQAFVLFKQMVSRGIRETPSTCSSVLGICSDAGFCREGLQVHCRVVLLGFNLNLFVGSALVDLYMQIGLADRALQLFEDLPVRSSGTWNLVLRGFCELSRSNGLLELYSKMKLDGVEANGVTFCYLIRGCSIGGFLDEGKQLHCHVSKSGWLHSNLFIANALVDFYSACGSWIDARKSIEIIRDEDVISWNSIVSVYANNGLLPEALVFFARMQSWGKKPSVRSFVGFLNYCSATHNHRFGEQVHSYVLKLGFDHGSVYVQSALIDMYGKCGEIESSVFLFNEIPERTLECCNSLMTSLLYCGIIEDVIELYGLMVDEGVGLDHVTFSTALKALSSSALASLASCELLHCCLIKSGFETDISVLCSLIDAYSRYGHINLASQIFEQIIAPNVICFTSIIAGYARNGKGRECIEMLETMIKKGLKPDALTFLSVLAGCNHSGLVEEGRLVFKFMRTVHGIYPDRRHYSCMVDLLGRAGLLEDAEELLKLAPVKDDTVMWSSLLRSCRVHRNETVGRRAVKALMELEPEDPAAYLQASAFYSEIGDSETSMQIREIKVARKMRREIGYSLIEDHDYGYS</sequence>
<proteinExistence type="predicted"/>
<name>A0A834Z9F5_TETSI</name>
<dbReference type="Pfam" id="PF13041">
    <property type="entry name" value="PPR_2"/>
    <property type="match status" value="3"/>
</dbReference>
<feature type="repeat" description="PPR" evidence="2">
    <location>
        <begin position="167"/>
        <end position="201"/>
    </location>
</feature>
<keyword evidence="1" id="KW-0677">Repeat</keyword>
<dbReference type="PANTHER" id="PTHR24015">
    <property type="entry name" value="OS07G0578800 PROTEIN-RELATED"/>
    <property type="match status" value="1"/>
</dbReference>
<evidence type="ECO:0008006" key="5">
    <source>
        <dbReference type="Google" id="ProtNLM"/>
    </source>
</evidence>
<dbReference type="OrthoDB" id="600868at2759"/>
<dbReference type="AlphaFoldDB" id="A0A834Z9F5"/>
<protein>
    <recommendedName>
        <fullName evidence="5">Pentatricopeptide repeat-containing protein</fullName>
    </recommendedName>
</protein>
<dbReference type="OMA" id="CNSMMTS"/>
<dbReference type="Pfam" id="PF01535">
    <property type="entry name" value="PPR"/>
    <property type="match status" value="5"/>
</dbReference>
<comment type="caution">
    <text evidence="3">The sequence shown here is derived from an EMBL/GenBank/DDBJ whole genome shotgun (WGS) entry which is preliminary data.</text>
</comment>
<evidence type="ECO:0000313" key="3">
    <source>
        <dbReference type="EMBL" id="KAF8399681.1"/>
    </source>
</evidence>